<sequence length="202" mass="20675">MTAALRTKHTSATLLEAAKSDIALDPALRPLWPDARLAGPAYTVQGVPGDNLALHNAVAAAPPGHVLVADCGGGSFGHWGEVLAVAAKERGLLGLVIDGAVRDSAEQAELGFPVFSRGIAIHGTAKRYPGILGRSVLVGGVVVRTGDLVVGDADGLVAIPSAHEAAVLAAADGRVEQETFIMSELSKGRTTVELLRLNPLGD</sequence>
<comment type="similarity">
    <text evidence="3">Belongs to the class II aldolase/RraA-like family.</text>
</comment>
<dbReference type="Proteomes" id="UP001552527">
    <property type="component" value="Unassembled WGS sequence"/>
</dbReference>
<dbReference type="PANTHER" id="PTHR33254:SF4">
    <property type="entry name" value="4-HYDROXY-4-METHYL-2-OXOGLUTARATE ALDOLASE 3-RELATED"/>
    <property type="match status" value="1"/>
</dbReference>
<comment type="caution">
    <text evidence="13">The sequence shown here is derived from an EMBL/GenBank/DDBJ whole genome shotgun (WGS) entry which is preliminary data.</text>
</comment>
<gene>
    <name evidence="13" type="ORF">AB0K95_32345</name>
</gene>
<dbReference type="Gene3D" id="3.50.30.40">
    <property type="entry name" value="Ribonuclease E inhibitor RraA/RraA-like"/>
    <property type="match status" value="1"/>
</dbReference>
<dbReference type="PANTHER" id="PTHR33254">
    <property type="entry name" value="4-HYDROXY-4-METHYL-2-OXOGLUTARATE ALDOLASE 3-RELATED"/>
    <property type="match status" value="1"/>
</dbReference>
<comment type="catalytic activity">
    <reaction evidence="1">
        <text>4-hydroxy-4-methyl-2-oxoglutarate = 2 pyruvate</text>
        <dbReference type="Rhea" id="RHEA:22748"/>
        <dbReference type="ChEBI" id="CHEBI:15361"/>
        <dbReference type="ChEBI" id="CHEBI:58276"/>
        <dbReference type="EC" id="4.1.3.17"/>
    </reaction>
</comment>
<comment type="catalytic activity">
    <reaction evidence="12">
        <text>oxaloacetate + H(+) = pyruvate + CO2</text>
        <dbReference type="Rhea" id="RHEA:15641"/>
        <dbReference type="ChEBI" id="CHEBI:15361"/>
        <dbReference type="ChEBI" id="CHEBI:15378"/>
        <dbReference type="ChEBI" id="CHEBI:16452"/>
        <dbReference type="ChEBI" id="CHEBI:16526"/>
        <dbReference type="EC" id="4.1.1.112"/>
    </reaction>
</comment>
<evidence type="ECO:0000256" key="12">
    <source>
        <dbReference type="ARBA" id="ARBA00047973"/>
    </source>
</evidence>
<dbReference type="InterPro" id="IPR005493">
    <property type="entry name" value="RraA/RraA-like"/>
</dbReference>
<evidence type="ECO:0000256" key="6">
    <source>
        <dbReference type="ARBA" id="ARBA00012947"/>
    </source>
</evidence>
<evidence type="ECO:0000313" key="13">
    <source>
        <dbReference type="EMBL" id="MEV5249912.1"/>
    </source>
</evidence>
<evidence type="ECO:0000256" key="5">
    <source>
        <dbReference type="ARBA" id="ARBA00012213"/>
    </source>
</evidence>
<accession>A0ABV3JP06</accession>
<evidence type="ECO:0000256" key="3">
    <source>
        <dbReference type="ARBA" id="ARBA00008621"/>
    </source>
</evidence>
<dbReference type="EMBL" id="JBFATE010000024">
    <property type="protein sequence ID" value="MEV5249912.1"/>
    <property type="molecule type" value="Genomic_DNA"/>
</dbReference>
<dbReference type="CDD" id="cd16841">
    <property type="entry name" value="RraA_family"/>
    <property type="match status" value="1"/>
</dbReference>
<dbReference type="InterPro" id="IPR036704">
    <property type="entry name" value="RraA/RraA-like_sf"/>
</dbReference>
<evidence type="ECO:0000256" key="2">
    <source>
        <dbReference type="ARBA" id="ARBA00001968"/>
    </source>
</evidence>
<comment type="function">
    <text evidence="8">Catalyzes the aldol cleavage of 4-hydroxy-4-methyl-2-oxoglutarate (HMG) into 2 molecules of pyruvate. Also contains a secondary oxaloacetate (OAA) decarboxylase activity due to the common pyruvate enolate transition state formed following C-C bond cleavage in the retro-aldol and decarboxylation reactions.</text>
</comment>
<evidence type="ECO:0000313" key="14">
    <source>
        <dbReference type="Proteomes" id="UP001552527"/>
    </source>
</evidence>
<dbReference type="SUPFAM" id="SSF89562">
    <property type="entry name" value="RraA-like"/>
    <property type="match status" value="1"/>
</dbReference>
<organism evidence="13 14">
    <name type="scientific">Streptomyces werraensis</name>
    <dbReference type="NCBI Taxonomy" id="68284"/>
    <lineage>
        <taxon>Bacteria</taxon>
        <taxon>Bacillati</taxon>
        <taxon>Actinomycetota</taxon>
        <taxon>Actinomycetes</taxon>
        <taxon>Kitasatosporales</taxon>
        <taxon>Streptomycetaceae</taxon>
        <taxon>Streptomyces</taxon>
    </lineage>
</organism>
<evidence type="ECO:0000256" key="9">
    <source>
        <dbReference type="ARBA" id="ARBA00029596"/>
    </source>
</evidence>
<evidence type="ECO:0000256" key="8">
    <source>
        <dbReference type="ARBA" id="ARBA00025046"/>
    </source>
</evidence>
<evidence type="ECO:0000256" key="4">
    <source>
        <dbReference type="ARBA" id="ARBA00011233"/>
    </source>
</evidence>
<dbReference type="EC" id="4.1.3.17" evidence="5"/>
<reference evidence="13 14" key="1">
    <citation type="submission" date="2024-06" db="EMBL/GenBank/DDBJ databases">
        <title>The Natural Products Discovery Center: Release of the First 8490 Sequenced Strains for Exploring Actinobacteria Biosynthetic Diversity.</title>
        <authorList>
            <person name="Kalkreuter E."/>
            <person name="Kautsar S.A."/>
            <person name="Yang D."/>
            <person name="Bader C.D."/>
            <person name="Teijaro C.N."/>
            <person name="Fluegel L."/>
            <person name="Davis C.M."/>
            <person name="Simpson J.R."/>
            <person name="Lauterbach L."/>
            <person name="Steele A.D."/>
            <person name="Gui C."/>
            <person name="Meng S."/>
            <person name="Li G."/>
            <person name="Viehrig K."/>
            <person name="Ye F."/>
            <person name="Su P."/>
            <person name="Kiefer A.F."/>
            <person name="Nichols A."/>
            <person name="Cepeda A.J."/>
            <person name="Yan W."/>
            <person name="Fan B."/>
            <person name="Jiang Y."/>
            <person name="Adhikari A."/>
            <person name="Zheng C.-J."/>
            <person name="Schuster L."/>
            <person name="Cowan T.M."/>
            <person name="Smanski M.J."/>
            <person name="Chevrette M.G."/>
            <person name="De Carvalho L.P.S."/>
            <person name="Shen B."/>
        </authorList>
    </citation>
    <scope>NUCLEOTIDE SEQUENCE [LARGE SCALE GENOMIC DNA]</scope>
    <source>
        <strain evidence="13 14">NPDC052768</strain>
    </source>
</reference>
<comment type="subunit">
    <text evidence="4">Homotrimer.</text>
</comment>
<keyword evidence="14" id="KW-1185">Reference proteome</keyword>
<dbReference type="Pfam" id="PF03737">
    <property type="entry name" value="RraA-like"/>
    <property type="match status" value="1"/>
</dbReference>
<proteinExistence type="inferred from homology"/>
<protein>
    <recommendedName>
        <fullName evidence="7">Putative 4-hydroxy-4-methyl-2-oxoglutarate aldolase</fullName>
        <ecNumber evidence="6">4.1.1.112</ecNumber>
        <ecNumber evidence="5">4.1.3.17</ecNumber>
    </recommendedName>
    <alternativeName>
        <fullName evidence="11">Oxaloacetate decarboxylase</fullName>
    </alternativeName>
    <alternativeName>
        <fullName evidence="9">Regulator of ribonuclease activity homolog</fullName>
    </alternativeName>
    <alternativeName>
        <fullName evidence="10">RraA-like protein</fullName>
    </alternativeName>
</protein>
<evidence type="ECO:0000256" key="7">
    <source>
        <dbReference type="ARBA" id="ARBA00016549"/>
    </source>
</evidence>
<name>A0ABV3JP06_9ACTN</name>
<evidence type="ECO:0000256" key="10">
    <source>
        <dbReference type="ARBA" id="ARBA00030169"/>
    </source>
</evidence>
<evidence type="ECO:0000256" key="1">
    <source>
        <dbReference type="ARBA" id="ARBA00001342"/>
    </source>
</evidence>
<evidence type="ECO:0000256" key="11">
    <source>
        <dbReference type="ARBA" id="ARBA00032305"/>
    </source>
</evidence>
<comment type="cofactor">
    <cofactor evidence="2">
        <name>a divalent metal cation</name>
        <dbReference type="ChEBI" id="CHEBI:60240"/>
    </cofactor>
</comment>
<dbReference type="RefSeq" id="WP_364027538.1">
    <property type="nucleotide sequence ID" value="NZ_JBFATD010000016.1"/>
</dbReference>
<dbReference type="EC" id="4.1.1.112" evidence="6"/>